<feature type="transmembrane region" description="Helical" evidence="1">
    <location>
        <begin position="35"/>
        <end position="55"/>
    </location>
</feature>
<evidence type="ECO:0000313" key="3">
    <source>
        <dbReference type="Proteomes" id="UP001286313"/>
    </source>
</evidence>
<proteinExistence type="predicted"/>
<organism evidence="2 3">
    <name type="scientific">Petrolisthes cinctipes</name>
    <name type="common">Flat porcelain crab</name>
    <dbReference type="NCBI Taxonomy" id="88211"/>
    <lineage>
        <taxon>Eukaryota</taxon>
        <taxon>Metazoa</taxon>
        <taxon>Ecdysozoa</taxon>
        <taxon>Arthropoda</taxon>
        <taxon>Crustacea</taxon>
        <taxon>Multicrustacea</taxon>
        <taxon>Malacostraca</taxon>
        <taxon>Eumalacostraca</taxon>
        <taxon>Eucarida</taxon>
        <taxon>Decapoda</taxon>
        <taxon>Pleocyemata</taxon>
        <taxon>Anomura</taxon>
        <taxon>Galatheoidea</taxon>
        <taxon>Porcellanidae</taxon>
        <taxon>Petrolisthes</taxon>
    </lineage>
</organism>
<dbReference type="EMBL" id="JAWQEG010000041">
    <property type="protein sequence ID" value="KAK3895439.1"/>
    <property type="molecule type" value="Genomic_DNA"/>
</dbReference>
<accession>A0AAE1GM10</accession>
<reference evidence="2" key="1">
    <citation type="submission" date="2023-10" db="EMBL/GenBank/DDBJ databases">
        <title>Genome assemblies of two species of porcelain crab, Petrolisthes cinctipes and Petrolisthes manimaculis (Anomura: Porcellanidae).</title>
        <authorList>
            <person name="Angst P."/>
        </authorList>
    </citation>
    <scope>NUCLEOTIDE SEQUENCE</scope>
    <source>
        <strain evidence="2">PB745_01</strain>
        <tissue evidence="2">Gill</tissue>
    </source>
</reference>
<dbReference type="Proteomes" id="UP001286313">
    <property type="component" value="Unassembled WGS sequence"/>
</dbReference>
<gene>
    <name evidence="2" type="ORF">Pcinc_000889</name>
</gene>
<feature type="transmembrane region" description="Helical" evidence="1">
    <location>
        <begin position="7"/>
        <end position="29"/>
    </location>
</feature>
<protein>
    <submittedName>
        <fullName evidence="2">Uncharacterized protein</fullName>
    </submittedName>
</protein>
<comment type="caution">
    <text evidence="2">The sequence shown here is derived from an EMBL/GenBank/DDBJ whole genome shotgun (WGS) entry which is preliminary data.</text>
</comment>
<evidence type="ECO:0000256" key="1">
    <source>
        <dbReference type="SAM" id="Phobius"/>
    </source>
</evidence>
<name>A0AAE1GM10_PETCI</name>
<dbReference type="AlphaFoldDB" id="A0AAE1GM10"/>
<keyword evidence="1" id="KW-0472">Membrane</keyword>
<keyword evidence="3" id="KW-1185">Reference proteome</keyword>
<evidence type="ECO:0000313" key="2">
    <source>
        <dbReference type="EMBL" id="KAK3895439.1"/>
    </source>
</evidence>
<keyword evidence="1" id="KW-1133">Transmembrane helix</keyword>
<sequence>MVSVQGMVVVVAGMVSVQGMVVVVVVTGMVSVQGMVVVVVAGMVSVQGMVVVVVAGDMVYDPWVRVFSPAANAPHYIKLLPPTSLPQSDRHKYQPTPNSSSFTLHTLLSLRLPVPPCNLSRRGIYEDWS</sequence>
<keyword evidence="1" id="KW-0812">Transmembrane</keyword>